<keyword evidence="3" id="KW-0808">Transferase</keyword>
<dbReference type="PANTHER" id="PTHR43179:SF7">
    <property type="entry name" value="RHAMNOSYLTRANSFERASE WBBL"/>
    <property type="match status" value="1"/>
</dbReference>
<dbReference type="PANTHER" id="PTHR43179">
    <property type="entry name" value="RHAMNOSYLTRANSFERASE WBBL"/>
    <property type="match status" value="1"/>
</dbReference>
<reference evidence="3 4" key="1">
    <citation type="submission" date="2015-09" db="EMBL/GenBank/DDBJ databases">
        <title>A metagenomics-based metabolic model of nitrate-dependent anaerobic oxidation of methane by Methanoperedens-like archaea.</title>
        <authorList>
            <person name="Arshad A."/>
            <person name="Speth D.R."/>
            <person name="De Graaf R.M."/>
            <person name="Op Den Camp H.J."/>
            <person name="Jetten M.S."/>
            <person name="Welte C.U."/>
        </authorList>
    </citation>
    <scope>NUCLEOTIDE SEQUENCE [LARGE SCALE GENOMIC DNA]</scope>
</reference>
<sequence length="1067" mass="123319">MLNDKLDLPFDLYTRNKIISDLIGKLRNNNQPLRILDVGGRSGDLRKFLQEDDDLYILDIRNTEYNEKNYFIGNIINAPFKDFTFDVVVSSELYEHIVHENRERSVSEMLRVSKNYIILGAPFFSEEAKEAEIKVNEFFHKLTGNDHQWLAEHIKNGLPSEKQLKDFLKINSFDYVAIETNNISNWVLMQLFIFYSYKYGIPEKNMGKVHRFYNENFSELGDTFGPTYRKIYLIWKNKTVSKVDIKFNNIMNLSKYHFLETLIFETIGHSTDNLEKQKLEIIKYKDNEIQNLNATIAEIHKSTVWQLLSKYQRFVDMIFPHATKRRLAYDKGILGIRMIVNDGFGAFFFKLEEIFYESALNASKISIVETKIISPQVPLPLLKSLSGSFTFPSDNLNEIKILTATFIRKNSDLILQITDTKGHVIRNKIAKGYRIQDNNYTSFRFKPIKDSKEKTFSFKLISKGDPSAAVLFNESITLPELTLYYDEKPIKGSIGFQAFADIGITNKYYLWILKNEPTSSKLELYKKEVKSFEYKPKISIVTPVYNPDVAWIKAAVESVINQVYENWELCIADASTRDDVKEYLEASTKKDLRIKVKFLTKNEGIAGNSNEALSLATGDYIGLLDHDDELSPDALYEVVKYLQANRNADIIYSDEDKIDLKGNRSNPFFKPNWSPDMFLSHNYLCHFTVIRKSLIDKAGNFRVGFDGSQDYDLFLRVTEISKNITHIPKILYHWRMVAGSSSDVLLNKPYAFMASKNALRSAIKRRKLDVEVMDGLFPNSFRLKYNIIKNPKVSIIIPTKDKVDILKNCVNSIFTRTNYSNYEILIVDNQSKEKATFKYYEELEKNSKIKIVNYQQPFNFSTINNFAVSSLDSKYILFLNNDIEVISSEWITAMLEHAQRKEVGAVGAKLIYHNNTIQHAGVVIGIVGNPPVGGHAHRHFPKESPGYFGRLKHIDNVSAVTAACMMLRKDVFEEVGGFDENLAVAFNDVDLCLKIREKGYLIVYTPYAELYHHESLSRGYEDTPEKKERFSKEVKYIREKWGAVIDRGDPYYNPNLTLEKEDFSIRI</sequence>
<accession>A0A0P7ZLF4</accession>
<dbReference type="InterPro" id="IPR013216">
    <property type="entry name" value="Methyltransf_11"/>
</dbReference>
<name>A0A0P7ZLF4_9EURY</name>
<dbReference type="Proteomes" id="UP000050360">
    <property type="component" value="Unassembled WGS sequence"/>
</dbReference>
<dbReference type="InterPro" id="IPR029044">
    <property type="entry name" value="Nucleotide-diphossugar_trans"/>
</dbReference>
<dbReference type="PATRIC" id="fig|1719120.3.peg.467"/>
<protein>
    <submittedName>
        <fullName evidence="3">Glycosyltransferase</fullName>
    </submittedName>
</protein>
<evidence type="ECO:0000259" key="1">
    <source>
        <dbReference type="Pfam" id="PF00535"/>
    </source>
</evidence>
<dbReference type="InterPro" id="IPR029063">
    <property type="entry name" value="SAM-dependent_MTases_sf"/>
</dbReference>
<dbReference type="Pfam" id="PF00535">
    <property type="entry name" value="Glycos_transf_2"/>
    <property type="match status" value="2"/>
</dbReference>
<dbReference type="CDD" id="cd04186">
    <property type="entry name" value="GT_2_like_c"/>
    <property type="match status" value="1"/>
</dbReference>
<dbReference type="CDD" id="cd04184">
    <property type="entry name" value="GT2_RfbC_Mx_like"/>
    <property type="match status" value="1"/>
</dbReference>
<evidence type="ECO:0000259" key="2">
    <source>
        <dbReference type="Pfam" id="PF08241"/>
    </source>
</evidence>
<organism evidence="3 4">
    <name type="scientific">Candidatus Methanoperedens nitratireducens</name>
    <dbReference type="NCBI Taxonomy" id="1392998"/>
    <lineage>
        <taxon>Archaea</taxon>
        <taxon>Methanobacteriati</taxon>
        <taxon>Methanobacteriota</taxon>
        <taxon>Stenosarchaea group</taxon>
        <taxon>Methanomicrobia</taxon>
        <taxon>Methanosarcinales</taxon>
        <taxon>ANME-2 cluster</taxon>
        <taxon>Candidatus Methanoperedentaceae</taxon>
        <taxon>Candidatus Methanoperedens</taxon>
    </lineage>
</organism>
<dbReference type="AlphaFoldDB" id="A0A0P7ZLF4"/>
<dbReference type="Gene3D" id="3.90.550.10">
    <property type="entry name" value="Spore Coat Polysaccharide Biosynthesis Protein SpsA, Chain A"/>
    <property type="match status" value="2"/>
</dbReference>
<comment type="caution">
    <text evidence="3">The sequence shown here is derived from an EMBL/GenBank/DDBJ whole genome shotgun (WGS) entry which is preliminary data.</text>
</comment>
<feature type="domain" description="Glycosyltransferase 2-like" evidence="1">
    <location>
        <begin position="539"/>
        <end position="697"/>
    </location>
</feature>
<dbReference type="Pfam" id="PF08241">
    <property type="entry name" value="Methyltransf_11"/>
    <property type="match status" value="1"/>
</dbReference>
<evidence type="ECO:0000313" key="4">
    <source>
        <dbReference type="Proteomes" id="UP000050360"/>
    </source>
</evidence>
<evidence type="ECO:0000313" key="3">
    <source>
        <dbReference type="EMBL" id="KPQ44961.1"/>
    </source>
</evidence>
<dbReference type="EMBL" id="LKCM01000036">
    <property type="protein sequence ID" value="KPQ44961.1"/>
    <property type="molecule type" value="Genomic_DNA"/>
</dbReference>
<feature type="domain" description="Glycosyltransferase 2-like" evidence="1">
    <location>
        <begin position="794"/>
        <end position="975"/>
    </location>
</feature>
<gene>
    <name evidence="3" type="ORF">MPEBLZ_00432</name>
</gene>
<dbReference type="GO" id="GO:0008757">
    <property type="term" value="F:S-adenosylmethionine-dependent methyltransferase activity"/>
    <property type="evidence" value="ECO:0007669"/>
    <property type="project" value="InterPro"/>
</dbReference>
<dbReference type="GO" id="GO:0016757">
    <property type="term" value="F:glycosyltransferase activity"/>
    <property type="evidence" value="ECO:0007669"/>
    <property type="project" value="UniProtKB-KW"/>
</dbReference>
<dbReference type="SUPFAM" id="SSF53448">
    <property type="entry name" value="Nucleotide-diphospho-sugar transferases"/>
    <property type="match status" value="2"/>
</dbReference>
<dbReference type="InterPro" id="IPR001173">
    <property type="entry name" value="Glyco_trans_2-like"/>
</dbReference>
<feature type="domain" description="Methyltransferase type 11" evidence="2">
    <location>
        <begin position="63"/>
        <end position="114"/>
    </location>
</feature>
<dbReference type="SUPFAM" id="SSF53335">
    <property type="entry name" value="S-adenosyl-L-methionine-dependent methyltransferases"/>
    <property type="match status" value="1"/>
</dbReference>
<proteinExistence type="predicted"/>
<dbReference type="Gene3D" id="3.40.50.150">
    <property type="entry name" value="Vaccinia Virus protein VP39"/>
    <property type="match status" value="1"/>
</dbReference>